<feature type="domain" description="Polypeptide-transport-associated ShlB-type" evidence="6">
    <location>
        <begin position="79"/>
        <end position="143"/>
    </location>
</feature>
<dbReference type="InterPro" id="IPR035251">
    <property type="entry name" value="ShlB_POTRA"/>
</dbReference>
<dbReference type="GO" id="GO:0008320">
    <property type="term" value="F:protein transmembrane transporter activity"/>
    <property type="evidence" value="ECO:0007669"/>
    <property type="project" value="TreeGrafter"/>
</dbReference>
<keyword evidence="4" id="KW-0732">Signal</keyword>
<accession>A0A807LE15</accession>
<evidence type="ECO:0000259" key="7">
    <source>
        <dbReference type="Pfam" id="PF17287"/>
    </source>
</evidence>
<evidence type="ECO:0000256" key="2">
    <source>
        <dbReference type="ARBA" id="ARBA00022692"/>
    </source>
</evidence>
<keyword evidence="1" id="KW-1134">Transmembrane beta strand</keyword>
<dbReference type="PANTHER" id="PTHR34597">
    <property type="entry name" value="SLR1661 PROTEIN"/>
    <property type="match status" value="1"/>
</dbReference>
<keyword evidence="1" id="KW-0472">Membrane</keyword>
<evidence type="ECO:0000256" key="1">
    <source>
        <dbReference type="ARBA" id="ARBA00022452"/>
    </source>
</evidence>
<protein>
    <submittedName>
        <fullName evidence="8">Peptide ABC transporter permease</fullName>
    </submittedName>
</protein>
<dbReference type="RefSeq" id="WP_076769654.1">
    <property type="nucleotide sequence ID" value="NZ_CP019445.1"/>
</dbReference>
<dbReference type="Gene3D" id="3.10.20.310">
    <property type="entry name" value="membrane protein fhac"/>
    <property type="match status" value="1"/>
</dbReference>
<name>A0A807LE15_9ENTR</name>
<sequence length="546" mass="61339">MQLYKIHFLICFFCFHVAAADNLDHFAREQQRNDANLLRENKIEKKDVFSDKRELIIDNIKVPEEKICYPITSLTLDNDFINDQNIKDIKNKFTGECLGVNGIRSLAKIIQDYFINAGFVTTRIDIPSQDLTTGTLVITVTPGRIEHILIESGDVTTLILPFKEGDILNLRDIEQGLENLQRTPAVDVKINVAPGNQNGYSNIIINTHRTKRWSAKANYSNWGDKSTGQNITSGALYLFNIAGISDVGYLSGASSTTGGYKNITAWYSFPYGFWDYEFIYSTSVSNQNIPIAGWDYDYMCRNKYYSFKTSRLLFRDMSKKLSASLEIFKRKADYEFGGVKLAMQKRDMSNVKLAFNYIQGFDGASLDSTLSWQQFVKWPAGKETPDMLSGDVDRASHIYNLNMTYLKALELSSMPAWYEMSIGAQYSPAALTIQDQFNIGNRWNVRGFENSSGVDAINGFYIQNTLNINTGFYGVTPFFGADYGQVGGSKSTRQIYGGDKLVGVTGGVKGNVQSLGYELSLSLPLLSPSKMIVDDFTAKFNISYQL</sequence>
<dbReference type="Pfam" id="PF17287">
    <property type="entry name" value="POTRA_3"/>
    <property type="match status" value="1"/>
</dbReference>
<evidence type="ECO:0000259" key="6">
    <source>
        <dbReference type="Pfam" id="PF08479"/>
    </source>
</evidence>
<dbReference type="AlphaFoldDB" id="A0A807LE15"/>
<dbReference type="PANTHER" id="PTHR34597:SF3">
    <property type="entry name" value="OUTER MEMBRANE TRANSPORTER CDIB"/>
    <property type="match status" value="1"/>
</dbReference>
<gene>
    <name evidence="8" type="ORF">BWI95_13750</name>
</gene>
<dbReference type="InterPro" id="IPR051544">
    <property type="entry name" value="TPS_OM_transporter"/>
</dbReference>
<dbReference type="Proteomes" id="UP000187148">
    <property type="component" value="Chromosome"/>
</dbReference>
<organism evidence="8 9">
    <name type="scientific">Kosakonia cowanii JCM 10956 = DSM 18146</name>
    <dbReference type="NCBI Taxonomy" id="1300165"/>
    <lineage>
        <taxon>Bacteria</taxon>
        <taxon>Pseudomonadati</taxon>
        <taxon>Pseudomonadota</taxon>
        <taxon>Gammaproteobacteria</taxon>
        <taxon>Enterobacterales</taxon>
        <taxon>Enterobacteriaceae</taxon>
        <taxon>Kosakonia</taxon>
    </lineage>
</organism>
<reference evidence="8 9" key="1">
    <citation type="submission" date="2017-01" db="EMBL/GenBank/DDBJ databases">
        <authorList>
            <person name="Cao J.-M."/>
        </authorList>
    </citation>
    <scope>NUCLEOTIDE SEQUENCE [LARGE SCALE GENOMIC DNA]</scope>
    <source>
        <strain evidence="8 9">888-76</strain>
    </source>
</reference>
<keyword evidence="2" id="KW-0812">Transmembrane</keyword>
<dbReference type="EMBL" id="CP019445">
    <property type="protein sequence ID" value="APZ06034.1"/>
    <property type="molecule type" value="Genomic_DNA"/>
</dbReference>
<dbReference type="InterPro" id="IPR027282">
    <property type="entry name" value="TPS"/>
</dbReference>
<keyword evidence="3" id="KW-0998">Cell outer membrane</keyword>
<feature type="domain" description="Haemolysin activator HlyB C-terminal" evidence="5">
    <location>
        <begin position="199"/>
        <end position="510"/>
    </location>
</feature>
<dbReference type="PIRSF" id="PIRSF029745">
    <property type="entry name" value="FhaC"/>
    <property type="match status" value="1"/>
</dbReference>
<evidence type="ECO:0000259" key="5">
    <source>
        <dbReference type="Pfam" id="PF03865"/>
    </source>
</evidence>
<evidence type="ECO:0000313" key="8">
    <source>
        <dbReference type="EMBL" id="APZ06034.1"/>
    </source>
</evidence>
<feature type="domain" description="ShlB POTRA" evidence="7">
    <location>
        <begin position="156"/>
        <end position="194"/>
    </location>
</feature>
<dbReference type="GO" id="GO:0098046">
    <property type="term" value="C:type V protein secretion system complex"/>
    <property type="evidence" value="ECO:0007669"/>
    <property type="project" value="TreeGrafter"/>
</dbReference>
<feature type="chain" id="PRO_5032902601" evidence="4">
    <location>
        <begin position="21"/>
        <end position="546"/>
    </location>
</feature>
<evidence type="ECO:0000313" key="9">
    <source>
        <dbReference type="Proteomes" id="UP000187148"/>
    </source>
</evidence>
<evidence type="ECO:0000256" key="3">
    <source>
        <dbReference type="ARBA" id="ARBA00023237"/>
    </source>
</evidence>
<feature type="signal peptide" evidence="4">
    <location>
        <begin position="1"/>
        <end position="20"/>
    </location>
</feature>
<dbReference type="InterPro" id="IPR013686">
    <property type="entry name" value="Polypept-transport_assoc_ShlB"/>
</dbReference>
<dbReference type="KEGG" id="kco:BWI95_13750"/>
<keyword evidence="9" id="KW-1185">Reference proteome</keyword>
<dbReference type="InterPro" id="IPR005565">
    <property type="entry name" value="Hemolysn_activator_HlyB_C"/>
</dbReference>
<dbReference type="GO" id="GO:0046819">
    <property type="term" value="P:protein secretion by the type V secretion system"/>
    <property type="evidence" value="ECO:0007669"/>
    <property type="project" value="TreeGrafter"/>
</dbReference>
<evidence type="ECO:0000256" key="4">
    <source>
        <dbReference type="SAM" id="SignalP"/>
    </source>
</evidence>
<dbReference type="Pfam" id="PF08479">
    <property type="entry name" value="POTRA_2"/>
    <property type="match status" value="1"/>
</dbReference>
<proteinExistence type="predicted"/>
<dbReference type="Pfam" id="PF03865">
    <property type="entry name" value="ShlB"/>
    <property type="match status" value="1"/>
</dbReference>
<dbReference type="Gene3D" id="2.40.160.50">
    <property type="entry name" value="membrane protein fhac: a member of the omp85/tpsb transporter family"/>
    <property type="match status" value="1"/>
</dbReference>